<evidence type="ECO:0000256" key="7">
    <source>
        <dbReference type="ARBA" id="ARBA00023136"/>
    </source>
</evidence>
<dbReference type="GO" id="GO:0016020">
    <property type="term" value="C:membrane"/>
    <property type="evidence" value="ECO:0007669"/>
    <property type="project" value="UniProtKB-SubCell"/>
</dbReference>
<dbReference type="InterPro" id="IPR014314">
    <property type="entry name" value="Succ_DH_cytb556"/>
</dbReference>
<evidence type="ECO:0000256" key="3">
    <source>
        <dbReference type="ARBA" id="ARBA00022692"/>
    </source>
</evidence>
<comment type="caution">
    <text evidence="9">The sequence shown here is derived from an EMBL/GenBank/DDBJ whole genome shotgun (WGS) entry which is preliminary data.</text>
</comment>
<dbReference type="NCBIfam" id="TIGR02970">
    <property type="entry name" value="succ_dehyd_cytB"/>
    <property type="match status" value="1"/>
</dbReference>
<reference evidence="9 10" key="1">
    <citation type="submission" date="2023-03" db="EMBL/GenBank/DDBJ databases">
        <title>Genome insight into feeding habits of ladybird beetles.</title>
        <authorList>
            <person name="Li H.-S."/>
            <person name="Huang Y.-H."/>
            <person name="Pang H."/>
        </authorList>
    </citation>
    <scope>NUCLEOTIDE SEQUENCE [LARGE SCALE GENOMIC DNA]</scope>
    <source>
        <strain evidence="9">SYSU_2023b</strain>
        <tissue evidence="9">Whole body</tissue>
    </source>
</reference>
<keyword evidence="4" id="KW-0479">Metal-binding</keyword>
<evidence type="ECO:0008006" key="11">
    <source>
        <dbReference type="Google" id="ProtNLM"/>
    </source>
</evidence>
<keyword evidence="2" id="KW-0349">Heme</keyword>
<comment type="subcellular location">
    <subcellularLocation>
        <location evidence="1">Membrane</location>
    </subcellularLocation>
</comment>
<dbReference type="Gene3D" id="1.20.1300.10">
    <property type="entry name" value="Fumarate reductase/succinate dehydrogenase, transmembrane subunit"/>
    <property type="match status" value="1"/>
</dbReference>
<feature type="transmembrane region" description="Helical" evidence="8">
    <location>
        <begin position="98"/>
        <end position="118"/>
    </location>
</feature>
<dbReference type="PANTHER" id="PTHR10978">
    <property type="entry name" value="SUCCINATE DEHYDROGENASE CYTOCHROME B560 SUBUNIT"/>
    <property type="match status" value="1"/>
</dbReference>
<dbReference type="GO" id="GO:0006099">
    <property type="term" value="P:tricarboxylic acid cycle"/>
    <property type="evidence" value="ECO:0007669"/>
    <property type="project" value="InterPro"/>
</dbReference>
<evidence type="ECO:0000256" key="4">
    <source>
        <dbReference type="ARBA" id="ARBA00022723"/>
    </source>
</evidence>
<evidence type="ECO:0000256" key="8">
    <source>
        <dbReference type="SAM" id="Phobius"/>
    </source>
</evidence>
<accession>A0AAW1U3D5</accession>
<evidence type="ECO:0000256" key="1">
    <source>
        <dbReference type="ARBA" id="ARBA00004370"/>
    </source>
</evidence>
<organism evidence="9 10">
    <name type="scientific">Henosepilachna vigintioctopunctata</name>
    <dbReference type="NCBI Taxonomy" id="420089"/>
    <lineage>
        <taxon>Eukaryota</taxon>
        <taxon>Metazoa</taxon>
        <taxon>Ecdysozoa</taxon>
        <taxon>Arthropoda</taxon>
        <taxon>Hexapoda</taxon>
        <taxon>Insecta</taxon>
        <taxon>Pterygota</taxon>
        <taxon>Neoptera</taxon>
        <taxon>Endopterygota</taxon>
        <taxon>Coleoptera</taxon>
        <taxon>Polyphaga</taxon>
        <taxon>Cucujiformia</taxon>
        <taxon>Coccinelloidea</taxon>
        <taxon>Coccinellidae</taxon>
        <taxon>Epilachninae</taxon>
        <taxon>Epilachnini</taxon>
        <taxon>Henosepilachna</taxon>
    </lineage>
</organism>
<keyword evidence="5 8" id="KW-1133">Transmembrane helix</keyword>
<dbReference type="Pfam" id="PF01127">
    <property type="entry name" value="Sdh_cyt"/>
    <property type="match status" value="1"/>
</dbReference>
<gene>
    <name evidence="9" type="ORF">WA026_005861</name>
</gene>
<protein>
    <recommendedName>
        <fullName evidence="11">Succinate dehydrogenase cytochrome b560 subunit, mitochondrial</fullName>
    </recommendedName>
</protein>
<dbReference type="CDD" id="cd03499">
    <property type="entry name" value="SQR_TypeC_SdhC"/>
    <property type="match status" value="1"/>
</dbReference>
<feature type="transmembrane region" description="Helical" evidence="8">
    <location>
        <begin position="172"/>
        <end position="191"/>
    </location>
</feature>
<dbReference type="PANTHER" id="PTHR10978:SF5">
    <property type="entry name" value="SUCCINATE DEHYDROGENASE CYTOCHROME B560 SUBUNIT, MITOCHONDRIAL"/>
    <property type="match status" value="1"/>
</dbReference>
<keyword evidence="3 8" id="KW-0812">Transmembrane</keyword>
<name>A0AAW1U3D5_9CUCU</name>
<dbReference type="GO" id="GO:0005739">
    <property type="term" value="C:mitochondrion"/>
    <property type="evidence" value="ECO:0007669"/>
    <property type="project" value="GOC"/>
</dbReference>
<feature type="transmembrane region" description="Helical" evidence="8">
    <location>
        <begin position="130"/>
        <end position="151"/>
    </location>
</feature>
<dbReference type="InterPro" id="IPR034804">
    <property type="entry name" value="SQR/QFR_C/D"/>
</dbReference>
<dbReference type="GO" id="GO:0009055">
    <property type="term" value="F:electron transfer activity"/>
    <property type="evidence" value="ECO:0007669"/>
    <property type="project" value="InterPro"/>
</dbReference>
<dbReference type="AlphaFoldDB" id="A0AAW1U3D5"/>
<dbReference type="EMBL" id="JARQZJ010000032">
    <property type="protein sequence ID" value="KAK9875061.1"/>
    <property type="molecule type" value="Genomic_DNA"/>
</dbReference>
<evidence type="ECO:0000256" key="5">
    <source>
        <dbReference type="ARBA" id="ARBA00022989"/>
    </source>
</evidence>
<dbReference type="GO" id="GO:0046872">
    <property type="term" value="F:metal ion binding"/>
    <property type="evidence" value="ECO:0007669"/>
    <property type="project" value="UniProtKB-KW"/>
</dbReference>
<proteinExistence type="predicted"/>
<keyword evidence="7 8" id="KW-0472">Membrane</keyword>
<sequence length="194" mass="21974">MSILRIAFLPTFRQVSNNLCFKRLLSSHSTKLLCGKTPASYVLCQQVHIEPRIAKEPSKPCDVDYHDKSNMEKGRPMSPFITIYATEIQGVASIHNRITGAVCAMQIATFAVLSLILPESVDYYVHKINSWNLPVAVIFFAKYLNAWPWCYHIIDGTRHLIWDLTSFLTSKSVIISSWLVIFLAVCATMYVSTL</sequence>
<dbReference type="SUPFAM" id="SSF81343">
    <property type="entry name" value="Fumarate reductase respiratory complex transmembrane subunits"/>
    <property type="match status" value="1"/>
</dbReference>
<evidence type="ECO:0000313" key="9">
    <source>
        <dbReference type="EMBL" id="KAK9875061.1"/>
    </source>
</evidence>
<keyword evidence="6" id="KW-0408">Iron</keyword>
<dbReference type="GO" id="GO:0006121">
    <property type="term" value="P:mitochondrial electron transport, succinate to ubiquinone"/>
    <property type="evidence" value="ECO:0007669"/>
    <property type="project" value="TreeGrafter"/>
</dbReference>
<evidence type="ECO:0000256" key="6">
    <source>
        <dbReference type="ARBA" id="ARBA00023004"/>
    </source>
</evidence>
<evidence type="ECO:0000313" key="10">
    <source>
        <dbReference type="Proteomes" id="UP001431783"/>
    </source>
</evidence>
<dbReference type="InterPro" id="IPR000701">
    <property type="entry name" value="SuccDH_FuR_B_TM-su"/>
</dbReference>
<keyword evidence="10" id="KW-1185">Reference proteome</keyword>
<dbReference type="Proteomes" id="UP001431783">
    <property type="component" value="Unassembled WGS sequence"/>
</dbReference>
<evidence type="ECO:0000256" key="2">
    <source>
        <dbReference type="ARBA" id="ARBA00022617"/>
    </source>
</evidence>